<evidence type="ECO:0000256" key="1">
    <source>
        <dbReference type="SAM" id="Phobius"/>
    </source>
</evidence>
<dbReference type="AlphaFoldDB" id="A0A074MGZ4"/>
<feature type="transmembrane region" description="Helical" evidence="1">
    <location>
        <begin position="28"/>
        <end position="48"/>
    </location>
</feature>
<dbReference type="EMBL" id="JMIX01000008">
    <property type="protein sequence ID" value="KEO92754.1"/>
    <property type="molecule type" value="Genomic_DNA"/>
</dbReference>
<evidence type="ECO:0008006" key="4">
    <source>
        <dbReference type="Google" id="ProtNLM"/>
    </source>
</evidence>
<keyword evidence="1" id="KW-0812">Transmembrane</keyword>
<protein>
    <recommendedName>
        <fullName evidence="4">DUF1109 domain-containing protein</fullName>
    </recommendedName>
</protein>
<feature type="transmembrane region" description="Helical" evidence="1">
    <location>
        <begin position="161"/>
        <end position="180"/>
    </location>
</feature>
<feature type="transmembrane region" description="Helical" evidence="1">
    <location>
        <begin position="186"/>
        <end position="208"/>
    </location>
</feature>
<proteinExistence type="predicted"/>
<keyword evidence="3" id="KW-1185">Reference proteome</keyword>
<gene>
    <name evidence="2" type="ORF">EH32_13240</name>
</gene>
<comment type="caution">
    <text evidence="2">The sequence shown here is derived from an EMBL/GenBank/DDBJ whole genome shotgun (WGS) entry which is preliminary data.</text>
</comment>
<reference evidence="2 3" key="1">
    <citation type="submission" date="2014-04" db="EMBL/GenBank/DDBJ databases">
        <title>A comprehensive comparison of genomes of Erythrobacter spp. Strains.</title>
        <authorList>
            <person name="Zheng Q."/>
        </authorList>
    </citation>
    <scope>NUCLEOTIDE SEQUENCE [LARGE SCALE GENOMIC DNA]</scope>
    <source>
        <strain evidence="2 3">DSM 8509</strain>
    </source>
</reference>
<name>A0A074MGZ4_9SPHN</name>
<keyword evidence="1" id="KW-1133">Transmembrane helix</keyword>
<dbReference type="Proteomes" id="UP000027866">
    <property type="component" value="Unassembled WGS sequence"/>
</dbReference>
<feature type="transmembrane region" description="Helical" evidence="1">
    <location>
        <begin position="127"/>
        <end position="149"/>
    </location>
</feature>
<evidence type="ECO:0000313" key="2">
    <source>
        <dbReference type="EMBL" id="KEO92754.1"/>
    </source>
</evidence>
<accession>A0A074MGZ4</accession>
<feature type="transmembrane region" description="Helical" evidence="1">
    <location>
        <begin position="60"/>
        <end position="81"/>
    </location>
</feature>
<evidence type="ECO:0000313" key="3">
    <source>
        <dbReference type="Proteomes" id="UP000027866"/>
    </source>
</evidence>
<organism evidence="2 3">
    <name type="scientific">Erythrobacter litoralis</name>
    <dbReference type="NCBI Taxonomy" id="39960"/>
    <lineage>
        <taxon>Bacteria</taxon>
        <taxon>Pseudomonadati</taxon>
        <taxon>Pseudomonadota</taxon>
        <taxon>Alphaproteobacteria</taxon>
        <taxon>Sphingomonadales</taxon>
        <taxon>Erythrobacteraceae</taxon>
        <taxon>Erythrobacter/Porphyrobacter group</taxon>
        <taxon>Erythrobacter</taxon>
    </lineage>
</organism>
<dbReference type="InterPro" id="IPR009495">
    <property type="entry name" value="NrsF"/>
</dbReference>
<keyword evidence="1" id="KW-0472">Membrane</keyword>
<sequence length="214" mass="22021">MNVSSADRIDDLVVSLAPVRRVRKRTGLLVVAAATLLAIALSAPVFGLRPDLAAMNPAEIVLLRSGALLLTGIAAALAVTASASPGVGSRREGWRWALGAMLLFPAASGLLILGGAPYPLEILAASSVPYCIGLSLSSALAIGGLLTAWLRRGAVTELRRAGWLTGLAAGALGTFVYNLGCPSNSVHYVALWYGISVGSAALAGRLMVPPLLRW</sequence>
<feature type="transmembrane region" description="Helical" evidence="1">
    <location>
        <begin position="93"/>
        <end position="115"/>
    </location>
</feature>
<dbReference type="RefSeq" id="WP_069297462.1">
    <property type="nucleotide sequence ID" value="NZ_CP017057.1"/>
</dbReference>
<dbReference type="Pfam" id="PF06532">
    <property type="entry name" value="NrsF"/>
    <property type="match status" value="1"/>
</dbReference>